<sequence>MNEEIMTDARILKTKRNTRKALISLLKIKKYDDISVKDICEEAGVSRGTFYLHYKDKFDLVQQYQYEITKEGSKRVQNLLHSERHLLYYHMLNFWNNEAELLLLLISKNGSPYIQNQLKEMLQYNAKVNVFPHIKVGPFSQQEQHYFIIFLSNAIFGVIQEWVNNGQQETPKELSEIIYKIIPDALLG</sequence>
<dbReference type="PANTHER" id="PTHR43479">
    <property type="entry name" value="ACREF/ENVCD OPERON REPRESSOR-RELATED"/>
    <property type="match status" value="1"/>
</dbReference>
<reference evidence="5" key="4">
    <citation type="submission" date="2022-03" db="EMBL/GenBank/DDBJ databases">
        <title>Complete Genome Sequence of Staphylococcus edaphicus strain CCM 8731.</title>
        <authorList>
            <person name="Rimmer C.O."/>
            <person name="Thomas J.C."/>
        </authorList>
    </citation>
    <scope>NUCLEOTIDE SEQUENCE</scope>
    <source>
        <strain evidence="5">CCM 8731</strain>
    </source>
</reference>
<dbReference type="EMBL" id="MRZN01000029">
    <property type="protein sequence ID" value="PHK48621.1"/>
    <property type="molecule type" value="Genomic_DNA"/>
</dbReference>
<evidence type="ECO:0000259" key="3">
    <source>
        <dbReference type="PROSITE" id="PS50977"/>
    </source>
</evidence>
<evidence type="ECO:0000256" key="1">
    <source>
        <dbReference type="ARBA" id="ARBA00023125"/>
    </source>
</evidence>
<dbReference type="InterPro" id="IPR001647">
    <property type="entry name" value="HTH_TetR"/>
</dbReference>
<protein>
    <submittedName>
        <fullName evidence="4">TetR family transcriptional regulator</fullName>
    </submittedName>
    <submittedName>
        <fullName evidence="5">TetR/AcrR family transcriptional regulator</fullName>
    </submittedName>
</protein>
<dbReference type="RefSeq" id="WP_099091297.1">
    <property type="nucleotide sequence ID" value="NZ_CP093217.1"/>
</dbReference>
<reference evidence="4" key="1">
    <citation type="journal article" date="2017" name="Appl. Environ. Microbiol.">
        <title>Staphylococcus edaphicus sp. nov., isolated in Antarctica, harbours mecC gene and genomic islands with suspected role in adaptation to extreme environment.</title>
        <authorList>
            <person name="Pantucek R."/>
            <person name="Sedlacek I."/>
            <person name="Indrakova A."/>
            <person name="Vrbovska V."/>
            <person name="Maslanova I."/>
            <person name="Kovarovic V."/>
            <person name="Svec P."/>
            <person name="Kralova S."/>
            <person name="Kristofova L."/>
            <person name="Keklakova J."/>
            <person name="Petras P."/>
            <person name="Doskar J."/>
        </authorList>
    </citation>
    <scope>NUCLEOTIDE SEQUENCE</scope>
    <source>
        <strain evidence="4">CCM 8730</strain>
    </source>
</reference>
<dbReference type="GO" id="GO:0003677">
    <property type="term" value="F:DNA binding"/>
    <property type="evidence" value="ECO:0007669"/>
    <property type="project" value="UniProtKB-UniRule"/>
</dbReference>
<dbReference type="Proteomes" id="UP000223828">
    <property type="component" value="Unassembled WGS sequence"/>
</dbReference>
<feature type="domain" description="HTH tetR-type" evidence="3">
    <location>
        <begin position="12"/>
        <end position="72"/>
    </location>
</feature>
<dbReference type="Pfam" id="PF14278">
    <property type="entry name" value="TetR_C_8"/>
    <property type="match status" value="1"/>
</dbReference>
<dbReference type="SUPFAM" id="SSF46689">
    <property type="entry name" value="Homeodomain-like"/>
    <property type="match status" value="1"/>
</dbReference>
<dbReference type="OrthoDB" id="9810250at2"/>
<name>A0A2C6VE65_9STAP</name>
<keyword evidence="7" id="KW-1185">Reference proteome</keyword>
<evidence type="ECO:0000313" key="4">
    <source>
        <dbReference type="EMBL" id="PHK48621.1"/>
    </source>
</evidence>
<evidence type="ECO:0000313" key="7">
    <source>
        <dbReference type="Proteomes" id="UP001056588"/>
    </source>
</evidence>
<dbReference type="InterPro" id="IPR039532">
    <property type="entry name" value="TetR_C_Firmicutes"/>
</dbReference>
<dbReference type="AlphaFoldDB" id="A0A2C6VE65"/>
<evidence type="ECO:0000313" key="6">
    <source>
        <dbReference type="Proteomes" id="UP000223828"/>
    </source>
</evidence>
<evidence type="ECO:0000313" key="5">
    <source>
        <dbReference type="EMBL" id="UQW81693.1"/>
    </source>
</evidence>
<feature type="DNA-binding region" description="H-T-H motif" evidence="2">
    <location>
        <begin position="35"/>
        <end position="54"/>
    </location>
</feature>
<evidence type="ECO:0000256" key="2">
    <source>
        <dbReference type="PROSITE-ProRule" id="PRU00335"/>
    </source>
</evidence>
<dbReference type="Gene3D" id="1.10.357.10">
    <property type="entry name" value="Tetracycline Repressor, domain 2"/>
    <property type="match status" value="1"/>
</dbReference>
<dbReference type="InterPro" id="IPR009057">
    <property type="entry name" value="Homeodomain-like_sf"/>
</dbReference>
<dbReference type="PANTHER" id="PTHR43479:SF7">
    <property type="entry name" value="TETR-FAMILY TRANSCRIPTIONAL REGULATOR"/>
    <property type="match status" value="1"/>
</dbReference>
<reference evidence="4" key="3">
    <citation type="submission" date="2017-10" db="EMBL/GenBank/DDBJ databases">
        <authorList>
            <person name="Vrbovska V."/>
            <person name="Kovarovic V."/>
            <person name="Indrakova A."/>
        </authorList>
    </citation>
    <scope>NUCLEOTIDE SEQUENCE</scope>
    <source>
        <strain evidence="4">CCM 8730</strain>
    </source>
</reference>
<dbReference type="EMBL" id="CP093217">
    <property type="protein sequence ID" value="UQW81693.1"/>
    <property type="molecule type" value="Genomic_DNA"/>
</dbReference>
<dbReference type="Pfam" id="PF00440">
    <property type="entry name" value="TetR_N"/>
    <property type="match status" value="1"/>
</dbReference>
<reference evidence="6" key="2">
    <citation type="submission" date="2017-10" db="EMBL/GenBank/DDBJ databases">
        <title>Staphylococcus edaphicus sp. nov., isolated in Antarctica, harbouring mecC gene and genomic islands essential in adaptation to extreme environment.</title>
        <authorList>
            <person name="Pantucek R."/>
            <person name="Sedlacek I."/>
            <person name="Indrakova A."/>
            <person name="Vrbovska V."/>
            <person name="Maslanova I."/>
            <person name="Kovarovic V."/>
            <person name="Svec P."/>
            <person name="Kralova S."/>
            <person name="Kristofova L."/>
            <person name="Keklakova J."/>
            <person name="Petras P."/>
            <person name="Doskar J."/>
        </authorList>
    </citation>
    <scope>NUCLEOTIDE SEQUENCE [LARGE SCALE GENOMIC DNA]</scope>
    <source>
        <strain evidence="6">CCM 5085</strain>
    </source>
</reference>
<keyword evidence="1 2" id="KW-0238">DNA-binding</keyword>
<organism evidence="4 6">
    <name type="scientific">Staphylococcus edaphicus</name>
    <dbReference type="NCBI Taxonomy" id="1955013"/>
    <lineage>
        <taxon>Bacteria</taxon>
        <taxon>Bacillati</taxon>
        <taxon>Bacillota</taxon>
        <taxon>Bacilli</taxon>
        <taxon>Bacillales</taxon>
        <taxon>Staphylococcaceae</taxon>
        <taxon>Staphylococcus</taxon>
    </lineage>
</organism>
<dbReference type="PROSITE" id="PS50977">
    <property type="entry name" value="HTH_TETR_2"/>
    <property type="match status" value="1"/>
</dbReference>
<gene>
    <name evidence="4" type="ORF">BTJ66_12615</name>
    <name evidence="5" type="ORF">MNY58_00840</name>
</gene>
<accession>A0A2C6VE65</accession>
<dbReference type="InterPro" id="IPR050624">
    <property type="entry name" value="HTH-type_Tx_Regulator"/>
</dbReference>
<dbReference type="Proteomes" id="UP001056588">
    <property type="component" value="Chromosome"/>
</dbReference>
<proteinExistence type="predicted"/>